<feature type="compositionally biased region" description="Basic and acidic residues" evidence="1">
    <location>
        <begin position="103"/>
        <end position="117"/>
    </location>
</feature>
<feature type="compositionally biased region" description="Acidic residues" evidence="1">
    <location>
        <begin position="69"/>
        <end position="78"/>
    </location>
</feature>
<dbReference type="EMBL" id="SEOQ01001083">
    <property type="protein sequence ID" value="TFY53960.1"/>
    <property type="molecule type" value="Genomic_DNA"/>
</dbReference>
<evidence type="ECO:0000256" key="1">
    <source>
        <dbReference type="SAM" id="MobiDB-lite"/>
    </source>
</evidence>
<evidence type="ECO:0000313" key="3">
    <source>
        <dbReference type="Proteomes" id="UP000298327"/>
    </source>
</evidence>
<feature type="compositionally biased region" description="Acidic residues" evidence="1">
    <location>
        <begin position="89"/>
        <end position="102"/>
    </location>
</feature>
<evidence type="ECO:0000313" key="2">
    <source>
        <dbReference type="EMBL" id="TFY53960.1"/>
    </source>
</evidence>
<organism evidence="2 3">
    <name type="scientific">Dentipellis fragilis</name>
    <dbReference type="NCBI Taxonomy" id="205917"/>
    <lineage>
        <taxon>Eukaryota</taxon>
        <taxon>Fungi</taxon>
        <taxon>Dikarya</taxon>
        <taxon>Basidiomycota</taxon>
        <taxon>Agaricomycotina</taxon>
        <taxon>Agaricomycetes</taxon>
        <taxon>Russulales</taxon>
        <taxon>Hericiaceae</taxon>
        <taxon>Dentipellis</taxon>
    </lineage>
</organism>
<sequence>MFAAAAAIPHIDGHATGYEHSSRVEAVGETDDAVKRRISDIDCVGWYYRSPVWEKESGCVPLKVASAAVDEDGDEEDGVEVRDGRGSADDEDAEPDELEIEPEPEREHEHEHGHESDCLTSRANSPVPPPAPVPAWRLHEPYRPPPRAKLQMVVPPHLDLAGACFDPCGQYLYVASTGSVVEWSVRGAEKRWWGEGRWA</sequence>
<dbReference type="AlphaFoldDB" id="A0A4Y9XUY2"/>
<proteinExistence type="predicted"/>
<accession>A0A4Y9XUY2</accession>
<protein>
    <submittedName>
        <fullName evidence="2">Uncharacterized protein</fullName>
    </submittedName>
</protein>
<reference evidence="2 3" key="1">
    <citation type="submission" date="2019-02" db="EMBL/GenBank/DDBJ databases">
        <title>Genome sequencing of the rare red list fungi Dentipellis fragilis.</title>
        <authorList>
            <person name="Buettner E."/>
            <person name="Kellner H."/>
        </authorList>
    </citation>
    <scope>NUCLEOTIDE SEQUENCE [LARGE SCALE GENOMIC DNA]</scope>
    <source>
        <strain evidence="2 3">DSM 105465</strain>
    </source>
</reference>
<dbReference type="OrthoDB" id="64353at2759"/>
<name>A0A4Y9XUY2_9AGAM</name>
<gene>
    <name evidence="2" type="ORF">EVG20_g9901</name>
</gene>
<keyword evidence="3" id="KW-1185">Reference proteome</keyword>
<feature type="region of interest" description="Disordered" evidence="1">
    <location>
        <begin position="66"/>
        <end position="132"/>
    </location>
</feature>
<comment type="caution">
    <text evidence="2">The sequence shown here is derived from an EMBL/GenBank/DDBJ whole genome shotgun (WGS) entry which is preliminary data.</text>
</comment>
<dbReference type="Proteomes" id="UP000298327">
    <property type="component" value="Unassembled WGS sequence"/>
</dbReference>
<feature type="compositionally biased region" description="Basic and acidic residues" evidence="1">
    <location>
        <begin position="79"/>
        <end position="88"/>
    </location>
</feature>